<keyword evidence="2" id="KW-1133">Transmembrane helix</keyword>
<evidence type="ECO:0000313" key="4">
    <source>
        <dbReference type="Proteomes" id="UP000006238"/>
    </source>
</evidence>
<protein>
    <submittedName>
        <fullName evidence="3">Septum formation initiator</fullName>
    </submittedName>
</protein>
<dbReference type="Proteomes" id="UP000006238">
    <property type="component" value="Unassembled WGS sequence"/>
</dbReference>
<reference evidence="3 4" key="1">
    <citation type="submission" date="2010-02" db="EMBL/GenBank/DDBJ databases">
        <authorList>
            <person name="Weinstock G."/>
            <person name="Sodergren E."/>
            <person name="Clifton S."/>
            <person name="Fulton L."/>
            <person name="Fulton B."/>
            <person name="Courtney L."/>
            <person name="Fronick C."/>
            <person name="Harrison M."/>
            <person name="Strong C."/>
            <person name="Farmer C."/>
            <person name="Delahaunty K."/>
            <person name="Markovic C."/>
            <person name="Hall O."/>
            <person name="Minx P."/>
            <person name="Tomlinson C."/>
            <person name="Mitreva M."/>
            <person name="Nelson J."/>
            <person name="Hou S."/>
            <person name="Wollam A."/>
            <person name="Pepin K.H."/>
            <person name="Johnson M."/>
            <person name="Bhonagiri V."/>
            <person name="Zhang X."/>
            <person name="Suruliraj S."/>
            <person name="Warren W."/>
            <person name="Chinwalla A."/>
            <person name="Mardis E.R."/>
            <person name="Wilson R.K."/>
        </authorList>
    </citation>
    <scope>NUCLEOTIDE SEQUENCE [LARGE SCALE GENOMIC DNA]</scope>
    <source>
        <strain evidence="3 4">DSM 2876</strain>
    </source>
</reference>
<dbReference type="eggNOG" id="COG2919">
    <property type="taxonomic scope" value="Bacteria"/>
</dbReference>
<keyword evidence="1" id="KW-0175">Coiled coil</keyword>
<keyword evidence="2" id="KW-0812">Transmembrane</keyword>
<dbReference type="GeneID" id="98917259"/>
<dbReference type="EMBL" id="ABWN01000022">
    <property type="protein sequence ID" value="EFF68988.1"/>
    <property type="molecule type" value="Genomic_DNA"/>
</dbReference>
<keyword evidence="2" id="KW-0472">Membrane</keyword>
<evidence type="ECO:0000256" key="1">
    <source>
        <dbReference type="SAM" id="Coils"/>
    </source>
</evidence>
<gene>
    <name evidence="3" type="ORF">BUTYVIB_00793</name>
</gene>
<dbReference type="HOGENOM" id="CLU_134863_3_1_9"/>
<dbReference type="InterPro" id="IPR007060">
    <property type="entry name" value="FtsL/DivIC"/>
</dbReference>
<dbReference type="RefSeq" id="WP_005601896.1">
    <property type="nucleotide sequence ID" value="NZ_GG663521.1"/>
</dbReference>
<sequence>MSHRGKKSNVFIAGFITVAVIAICIFFKFKVKDIKAENDAGDKKIEQLENELAAEKQRTEELETYSKYVNTKQFVEFMARNKLGLVYPNEVIFRPEDD</sequence>
<dbReference type="AlphaFoldDB" id="D4RY88"/>
<name>D4RY88_9FIRM</name>
<keyword evidence="4" id="KW-1185">Reference proteome</keyword>
<dbReference type="STRING" id="45851.BHV86_05170"/>
<evidence type="ECO:0000256" key="2">
    <source>
        <dbReference type="SAM" id="Phobius"/>
    </source>
</evidence>
<feature type="transmembrane region" description="Helical" evidence="2">
    <location>
        <begin position="12"/>
        <end position="29"/>
    </location>
</feature>
<evidence type="ECO:0000313" key="3">
    <source>
        <dbReference type="EMBL" id="EFF68988.1"/>
    </source>
</evidence>
<comment type="caution">
    <text evidence="3">The sequence shown here is derived from an EMBL/GenBank/DDBJ whole genome shotgun (WGS) entry which is preliminary data.</text>
</comment>
<proteinExistence type="predicted"/>
<feature type="coiled-coil region" evidence="1">
    <location>
        <begin position="31"/>
        <end position="65"/>
    </location>
</feature>
<accession>D4RY88</accession>
<dbReference type="Pfam" id="PF04977">
    <property type="entry name" value="DivIC"/>
    <property type="match status" value="1"/>
</dbReference>
<organism evidence="3 4">
    <name type="scientific">Eshraghiella crossota DSM 2876</name>
    <dbReference type="NCBI Taxonomy" id="511680"/>
    <lineage>
        <taxon>Bacteria</taxon>
        <taxon>Bacillati</taxon>
        <taxon>Bacillota</taxon>
        <taxon>Clostridia</taxon>
        <taxon>Lachnospirales</taxon>
        <taxon>Lachnospiraceae</taxon>
        <taxon>Eshraghiella</taxon>
    </lineage>
</organism>